<name>A0A0K2UGD7_LEPSM</name>
<dbReference type="AlphaFoldDB" id="A0A0K2UGD7"/>
<protein>
    <submittedName>
        <fullName evidence="2">Uncharacterized protein</fullName>
    </submittedName>
</protein>
<feature type="region of interest" description="Disordered" evidence="1">
    <location>
        <begin position="47"/>
        <end position="66"/>
    </location>
</feature>
<sequence>MRYKMSEQRTKWQRVCDILSAQVDPKNISANVRVYLDTIYSIRKTMNNSDTVSRKPGSGSHKRKRSAEFVDMVVREKIKKDPTKSIKKFCKRNGDRPLYHQEVTAVRTDKYVARK</sequence>
<proteinExistence type="predicted"/>
<reference evidence="2" key="1">
    <citation type="submission" date="2014-05" db="EMBL/GenBank/DDBJ databases">
        <authorList>
            <person name="Chronopoulou M."/>
        </authorList>
    </citation>
    <scope>NUCLEOTIDE SEQUENCE</scope>
    <source>
        <tissue evidence="2">Whole organism</tissue>
    </source>
</reference>
<evidence type="ECO:0000313" key="2">
    <source>
        <dbReference type="EMBL" id="CDW36776.1"/>
    </source>
</evidence>
<evidence type="ECO:0000256" key="1">
    <source>
        <dbReference type="SAM" id="MobiDB-lite"/>
    </source>
</evidence>
<organism evidence="2">
    <name type="scientific">Lepeophtheirus salmonis</name>
    <name type="common">Salmon louse</name>
    <name type="synonym">Caligus salmonis</name>
    <dbReference type="NCBI Taxonomy" id="72036"/>
    <lineage>
        <taxon>Eukaryota</taxon>
        <taxon>Metazoa</taxon>
        <taxon>Ecdysozoa</taxon>
        <taxon>Arthropoda</taxon>
        <taxon>Crustacea</taxon>
        <taxon>Multicrustacea</taxon>
        <taxon>Hexanauplia</taxon>
        <taxon>Copepoda</taxon>
        <taxon>Siphonostomatoida</taxon>
        <taxon>Caligidae</taxon>
        <taxon>Lepeophtheirus</taxon>
    </lineage>
</organism>
<dbReference type="EMBL" id="HACA01019415">
    <property type="protein sequence ID" value="CDW36776.1"/>
    <property type="molecule type" value="Transcribed_RNA"/>
</dbReference>
<accession>A0A0K2UGD7</accession>